<organism evidence="1 2">
    <name type="scientific">Nonomuraea marmarensis</name>
    <dbReference type="NCBI Taxonomy" id="3351344"/>
    <lineage>
        <taxon>Bacteria</taxon>
        <taxon>Bacillati</taxon>
        <taxon>Actinomycetota</taxon>
        <taxon>Actinomycetes</taxon>
        <taxon>Streptosporangiales</taxon>
        <taxon>Streptosporangiaceae</taxon>
        <taxon>Nonomuraea</taxon>
    </lineage>
</organism>
<evidence type="ECO:0000313" key="2">
    <source>
        <dbReference type="Proteomes" id="UP001603978"/>
    </source>
</evidence>
<accession>A0ABW7AGN6</accession>
<proteinExistence type="predicted"/>
<keyword evidence="2" id="KW-1185">Reference proteome</keyword>
<dbReference type="Proteomes" id="UP001603978">
    <property type="component" value="Unassembled WGS sequence"/>
</dbReference>
<reference evidence="1 2" key="1">
    <citation type="submission" date="2024-10" db="EMBL/GenBank/DDBJ databases">
        <authorList>
            <person name="Topkara A.R."/>
            <person name="Saygin H."/>
        </authorList>
    </citation>
    <scope>NUCLEOTIDE SEQUENCE [LARGE SCALE GENOMIC DNA]</scope>
    <source>
        <strain evidence="1 2">M3C6</strain>
    </source>
</reference>
<protein>
    <recommendedName>
        <fullName evidence="3">Exostosin family protein</fullName>
    </recommendedName>
</protein>
<name>A0ABW7AGN6_9ACTN</name>
<evidence type="ECO:0008006" key="3">
    <source>
        <dbReference type="Google" id="ProtNLM"/>
    </source>
</evidence>
<sequence length="283" mass="31209">MDALFLEWRWPIPGRNTTPCGAATHTCDLHRQQELLDHYTHRLSIRTVLWDKDQQLPPDDRLRSLGHVTVCEAALHPSPGAVSLLFPIADDAIDQADPAALAAEHRPLPLIYIGNQYGRDTAFTTYFAPAAARVAHRVAGKWTDTARWPHVNFTGRIPFTEVGPTYRSSVATVLLAPDRYACSGQFTQRLFEAVLAGCLPLVPASLRSADIVAPRELIIADAHELITTLTTLTRIARSRTHADLIAGCVKRLDPFRLSHQIRTISAVLAGRPIPQLLLEGGFV</sequence>
<gene>
    <name evidence="1" type="ORF">ACFLIM_25135</name>
</gene>
<evidence type="ECO:0000313" key="1">
    <source>
        <dbReference type="EMBL" id="MFG1706482.1"/>
    </source>
</evidence>
<dbReference type="EMBL" id="JBICRM010000015">
    <property type="protein sequence ID" value="MFG1706482.1"/>
    <property type="molecule type" value="Genomic_DNA"/>
</dbReference>
<comment type="caution">
    <text evidence="1">The sequence shown here is derived from an EMBL/GenBank/DDBJ whole genome shotgun (WGS) entry which is preliminary data.</text>
</comment>
<dbReference type="RefSeq" id="WP_393169366.1">
    <property type="nucleotide sequence ID" value="NZ_JBICRM010000015.1"/>
</dbReference>